<keyword evidence="10" id="KW-1185">Reference proteome</keyword>
<evidence type="ECO:0000256" key="4">
    <source>
        <dbReference type="ARBA" id="ARBA00024778"/>
    </source>
</evidence>
<comment type="subcellular location">
    <subcellularLocation>
        <location evidence="1">Nucleus</location>
    </subcellularLocation>
</comment>
<dbReference type="GO" id="GO:0005654">
    <property type="term" value="C:nucleoplasm"/>
    <property type="evidence" value="ECO:0007669"/>
    <property type="project" value="TreeGrafter"/>
</dbReference>
<dbReference type="GO" id="GO:0032299">
    <property type="term" value="C:ribonuclease H2 complex"/>
    <property type="evidence" value="ECO:0007669"/>
    <property type="project" value="InterPro"/>
</dbReference>
<dbReference type="InterPro" id="IPR040456">
    <property type="entry name" value="RNase_H2_suB"/>
</dbReference>
<accession>M3HIE6</accession>
<dbReference type="STRING" id="1245528.M3HIE6"/>
<protein>
    <recommendedName>
        <fullName evidence="2">Ribonuclease H2 subunit B</fullName>
    </recommendedName>
    <alternativeName>
        <fullName evidence="5">Ribonuclease HI subunit B</fullName>
    </alternativeName>
</protein>
<comment type="caution">
    <text evidence="9">The sequence shown here is derived from an EMBL/GenBank/DDBJ whole genome shotgun (WGS) entry which is preliminary data.</text>
</comment>
<evidence type="ECO:0000256" key="5">
    <source>
        <dbReference type="ARBA" id="ARBA00033464"/>
    </source>
</evidence>
<dbReference type="PANTHER" id="PTHR13383">
    <property type="entry name" value="RIBONUCLEASE H2 SUBUNIT B"/>
    <property type="match status" value="1"/>
</dbReference>
<evidence type="ECO:0000256" key="6">
    <source>
        <dbReference type="SAM" id="Coils"/>
    </source>
</evidence>
<dbReference type="GO" id="GO:0006401">
    <property type="term" value="P:RNA catabolic process"/>
    <property type="evidence" value="ECO:0007669"/>
    <property type="project" value="TreeGrafter"/>
</dbReference>
<reference evidence="9 10" key="1">
    <citation type="submission" date="2013-02" db="EMBL/GenBank/DDBJ databases">
        <title>Genome sequence of Candida maltosa Xu316, a potential industrial strain for xylitol and ethanol production.</title>
        <authorList>
            <person name="Yu J."/>
            <person name="Wang Q."/>
            <person name="Geng X."/>
            <person name="Bao W."/>
            <person name="He P."/>
            <person name="Cai J."/>
        </authorList>
    </citation>
    <scope>NUCLEOTIDE SEQUENCE [LARGE SCALE GENOMIC DNA]</scope>
    <source>
        <strain evidence="10">Xu316</strain>
    </source>
</reference>
<organism evidence="9 10">
    <name type="scientific">Candida maltosa (strain Xu316)</name>
    <name type="common">Yeast</name>
    <dbReference type="NCBI Taxonomy" id="1245528"/>
    <lineage>
        <taxon>Eukaryota</taxon>
        <taxon>Fungi</taxon>
        <taxon>Dikarya</taxon>
        <taxon>Ascomycota</taxon>
        <taxon>Saccharomycotina</taxon>
        <taxon>Pichiomycetes</taxon>
        <taxon>Debaryomycetaceae</taxon>
        <taxon>Candida/Lodderomyces clade</taxon>
        <taxon>Candida</taxon>
    </lineage>
</organism>
<dbReference type="OMA" id="EYREDTN"/>
<evidence type="ECO:0000259" key="8">
    <source>
        <dbReference type="Pfam" id="PF17745"/>
    </source>
</evidence>
<evidence type="ECO:0000256" key="1">
    <source>
        <dbReference type="ARBA" id="ARBA00004123"/>
    </source>
</evidence>
<dbReference type="Gene3D" id="1.10.20.120">
    <property type="match status" value="1"/>
</dbReference>
<keyword evidence="3" id="KW-0539">Nucleus</keyword>
<dbReference type="HOGENOM" id="CLU_075897_0_0_1"/>
<evidence type="ECO:0000256" key="3">
    <source>
        <dbReference type="ARBA" id="ARBA00023242"/>
    </source>
</evidence>
<comment type="function">
    <text evidence="4">Non catalytic subunit of RNase H2, an endonuclease that specifically degrades the RNA of RNA:DNA hybrids. Participates in DNA replication, possibly by mediating the removal of lagging-strand Okazaki fragment RNA primers during DNA replication. Mediates the excision of single ribonucleotides from DNA:RNA duplexes.</text>
</comment>
<dbReference type="Pfam" id="PF17745">
    <property type="entry name" value="Ydr279_N"/>
    <property type="match status" value="1"/>
</dbReference>
<evidence type="ECO:0000256" key="2">
    <source>
        <dbReference type="ARBA" id="ARBA00019062"/>
    </source>
</evidence>
<evidence type="ECO:0000313" key="10">
    <source>
        <dbReference type="Proteomes" id="UP000011777"/>
    </source>
</evidence>
<gene>
    <name evidence="9" type="ORF">G210_2623</name>
</gene>
<keyword evidence="6" id="KW-0175">Coiled coil</keyword>
<dbReference type="EMBL" id="AOGT01001725">
    <property type="protein sequence ID" value="EMG47097.1"/>
    <property type="molecule type" value="Genomic_DNA"/>
</dbReference>
<dbReference type="PANTHER" id="PTHR13383:SF11">
    <property type="entry name" value="RIBONUCLEASE H2 SUBUNIT B"/>
    <property type="match status" value="1"/>
</dbReference>
<evidence type="ECO:0000259" key="7">
    <source>
        <dbReference type="Pfam" id="PF09468"/>
    </source>
</evidence>
<feature type="domain" description="Rnh202 triple barrel" evidence="8">
    <location>
        <begin position="17"/>
        <end position="88"/>
    </location>
</feature>
<feature type="coiled-coil region" evidence="6">
    <location>
        <begin position="231"/>
        <end position="258"/>
    </location>
</feature>
<dbReference type="Proteomes" id="UP000011777">
    <property type="component" value="Unassembled WGS sequence"/>
</dbReference>
<sequence length="287" mass="33045">MDKDSKVVILPPSPGPFKIINLPIPSDLTTTKSYLIEESTIYELTIIDGSTSSDIPKQKTSGIPIKSFIFEPGYVLESPNVIISNKFNISYLFLSILKDQKIMDRYCNLETFKDNLSMAWIFDIPDEIIEQGLDTICDVTVQNCEKFYKFNMDKSLDWIHLKITLLETFIKSTTNNSILMKIKHELSPNMEDIPQDKLDQLITLYALDYICSICDVQQGLVEKFKYEFNDLNEYIKVLNDNEKNLEVVESNLNDLKTANKKVKQPVKQEKKVKKVGAIDSFFKRAKK</sequence>
<dbReference type="InterPro" id="IPR019024">
    <property type="entry name" value="RNase_H2_suB_wHTH"/>
</dbReference>
<dbReference type="AlphaFoldDB" id="M3HIE6"/>
<proteinExistence type="predicted"/>
<dbReference type="eggNOG" id="ENOG502SBFM">
    <property type="taxonomic scope" value="Eukaryota"/>
</dbReference>
<dbReference type="OrthoDB" id="29098at2759"/>
<dbReference type="InterPro" id="IPR041195">
    <property type="entry name" value="Rnh202_N"/>
</dbReference>
<feature type="domain" description="Ribonuclease H2 subunit B wHTH" evidence="7">
    <location>
        <begin position="92"/>
        <end position="212"/>
    </location>
</feature>
<name>M3HIE6_CANMX</name>
<dbReference type="Pfam" id="PF09468">
    <property type="entry name" value="RNase_H2-Ydr279"/>
    <property type="match status" value="1"/>
</dbReference>
<evidence type="ECO:0000313" key="9">
    <source>
        <dbReference type="EMBL" id="EMG47097.1"/>
    </source>
</evidence>